<proteinExistence type="predicted"/>
<dbReference type="PANTHER" id="PTHR34700:SF4">
    <property type="entry name" value="PHAGE-LIKE ELEMENT PBSX PROTEIN XKDP"/>
    <property type="match status" value="1"/>
</dbReference>
<feature type="domain" description="LysM" evidence="2">
    <location>
        <begin position="409"/>
        <end position="458"/>
    </location>
</feature>
<dbReference type="Pfam" id="PF01476">
    <property type="entry name" value="LysM"/>
    <property type="match status" value="1"/>
</dbReference>
<sequence length="467" mass="47787">MNRALFAAIGLAAVIAIGAYFVFQDSEDSSVVVLSGETRAPATAGADADKDAPAEPETAVKPAGADAAAADRPTADAAAPAPEGNTGTAAGAAGTGPDGRAASETEAKTPAQTPESKSGAADARNAGGETPSVEVAKNVARAEQAVGEKPAAEGAGGNTTVAAVAERVEKPAASAGEAAAESGRKTDQAMVAMTPPAFDIVRISDVDCTAVTAGRAEPGATVSLLADDEVLATVQADAAGEWAHYVETPLGPGSVALSLRAERDGRAAESASEVILVVPDCARPSGDNSAIALLAPKDRTDTKILQEPKTGTVAGELTVGKVDYDDQGNVSVSGSGKADREVRAYVDGKLVGRTRADSSGRWLLVPDTEIKPGVYDLRVDEVDEKGAVQARVALPFSRAEPGELDLGRQRVIVQPGNSLWRIARSTYGQGIRYTVIYKANDDRIRDPDLIYPGQVFRLPPVEGAAVN</sequence>
<dbReference type="InterPro" id="IPR018392">
    <property type="entry name" value="LysM"/>
</dbReference>
<comment type="caution">
    <text evidence="3">The sequence shown here is derived from an EMBL/GenBank/DDBJ whole genome shotgun (WGS) entry which is preliminary data.</text>
</comment>
<dbReference type="InterPro" id="IPR036779">
    <property type="entry name" value="LysM_dom_sf"/>
</dbReference>
<evidence type="ECO:0000313" key="3">
    <source>
        <dbReference type="EMBL" id="PJK28416.1"/>
    </source>
</evidence>
<feature type="region of interest" description="Disordered" evidence="1">
    <location>
        <begin position="41"/>
        <end position="133"/>
    </location>
</feature>
<dbReference type="RefSeq" id="WP_109795770.1">
    <property type="nucleotide sequence ID" value="NZ_PHIG01000044.1"/>
</dbReference>
<protein>
    <recommendedName>
        <fullName evidence="2">LysM domain-containing protein</fullName>
    </recommendedName>
</protein>
<dbReference type="InterPro" id="IPR052196">
    <property type="entry name" value="Bact_Kbp"/>
</dbReference>
<dbReference type="PANTHER" id="PTHR34700">
    <property type="entry name" value="POTASSIUM BINDING PROTEIN KBP"/>
    <property type="match status" value="1"/>
</dbReference>
<dbReference type="EMBL" id="PHIG01000044">
    <property type="protein sequence ID" value="PJK28416.1"/>
    <property type="molecule type" value="Genomic_DNA"/>
</dbReference>
<dbReference type="SMART" id="SM00257">
    <property type="entry name" value="LysM"/>
    <property type="match status" value="1"/>
</dbReference>
<dbReference type="Gene3D" id="2.60.40.10">
    <property type="entry name" value="Immunoglobulins"/>
    <property type="match status" value="1"/>
</dbReference>
<dbReference type="AlphaFoldDB" id="A0A2M9FY79"/>
<accession>A0A2M9FY79</accession>
<dbReference type="InterPro" id="IPR013783">
    <property type="entry name" value="Ig-like_fold"/>
</dbReference>
<feature type="compositionally biased region" description="Low complexity" evidence="1">
    <location>
        <begin position="55"/>
        <end position="92"/>
    </location>
</feature>
<dbReference type="CDD" id="cd00118">
    <property type="entry name" value="LysM"/>
    <property type="match status" value="1"/>
</dbReference>
<dbReference type="OrthoDB" id="370541at2"/>
<keyword evidence="4" id="KW-1185">Reference proteome</keyword>
<organism evidence="3 4">
    <name type="scientific">Minwuia thermotolerans</name>
    <dbReference type="NCBI Taxonomy" id="2056226"/>
    <lineage>
        <taxon>Bacteria</taxon>
        <taxon>Pseudomonadati</taxon>
        <taxon>Pseudomonadota</taxon>
        <taxon>Alphaproteobacteria</taxon>
        <taxon>Minwuiales</taxon>
        <taxon>Minwuiaceae</taxon>
        <taxon>Minwuia</taxon>
    </lineage>
</organism>
<dbReference type="Gene3D" id="3.10.350.10">
    <property type="entry name" value="LysM domain"/>
    <property type="match status" value="1"/>
</dbReference>
<dbReference type="SUPFAM" id="SSF54106">
    <property type="entry name" value="LysM domain"/>
    <property type="match status" value="1"/>
</dbReference>
<dbReference type="PROSITE" id="PS51782">
    <property type="entry name" value="LYSM"/>
    <property type="match status" value="1"/>
</dbReference>
<dbReference type="Proteomes" id="UP000229498">
    <property type="component" value="Unassembled WGS sequence"/>
</dbReference>
<reference evidence="3 4" key="1">
    <citation type="submission" date="2017-11" db="EMBL/GenBank/DDBJ databases">
        <title>Draft genome sequence of Rhizobiales bacterium SY3-13.</title>
        <authorList>
            <person name="Sun C."/>
        </authorList>
    </citation>
    <scope>NUCLEOTIDE SEQUENCE [LARGE SCALE GENOMIC DNA]</scope>
    <source>
        <strain evidence="3 4">SY3-13</strain>
    </source>
</reference>
<evidence type="ECO:0000313" key="4">
    <source>
        <dbReference type="Proteomes" id="UP000229498"/>
    </source>
</evidence>
<gene>
    <name evidence="3" type="ORF">CVT23_17085</name>
</gene>
<evidence type="ECO:0000256" key="1">
    <source>
        <dbReference type="SAM" id="MobiDB-lite"/>
    </source>
</evidence>
<evidence type="ECO:0000259" key="2">
    <source>
        <dbReference type="PROSITE" id="PS51782"/>
    </source>
</evidence>
<name>A0A2M9FY79_9PROT</name>